<proteinExistence type="inferred from homology"/>
<dbReference type="PROSITE" id="PS51375">
    <property type="entry name" value="PPR"/>
    <property type="match status" value="1"/>
</dbReference>
<dbReference type="EMBL" id="CAUOFW020001391">
    <property type="protein sequence ID" value="CAK9144379.1"/>
    <property type="molecule type" value="Genomic_DNA"/>
</dbReference>
<dbReference type="Pfam" id="PF20431">
    <property type="entry name" value="E_motif"/>
    <property type="match status" value="1"/>
</dbReference>
<dbReference type="Pfam" id="PF01535">
    <property type="entry name" value="PPR"/>
    <property type="match status" value="1"/>
</dbReference>
<evidence type="ECO:0000256" key="1">
    <source>
        <dbReference type="ARBA" id="ARBA00006643"/>
    </source>
</evidence>
<dbReference type="Pfam" id="PF14432">
    <property type="entry name" value="DYW_deaminase"/>
    <property type="match status" value="1"/>
</dbReference>
<dbReference type="InterPro" id="IPR011990">
    <property type="entry name" value="TPR-like_helical_dom_sf"/>
</dbReference>
<name>A0ABC8RHD4_9AQUA</name>
<evidence type="ECO:0000313" key="5">
    <source>
        <dbReference type="EMBL" id="CAK9144379.1"/>
    </source>
</evidence>
<dbReference type="InterPro" id="IPR002885">
    <property type="entry name" value="PPR_rpt"/>
</dbReference>
<evidence type="ECO:0000256" key="3">
    <source>
        <dbReference type="PROSITE-ProRule" id="PRU00708"/>
    </source>
</evidence>
<dbReference type="NCBIfam" id="TIGR00756">
    <property type="entry name" value="PPR"/>
    <property type="match status" value="1"/>
</dbReference>
<evidence type="ECO:0000259" key="4">
    <source>
        <dbReference type="Pfam" id="PF14432"/>
    </source>
</evidence>
<dbReference type="FunFam" id="1.25.40.10:FF:000366">
    <property type="entry name" value="Pentatricopeptide (PPR) repeat-containing protein"/>
    <property type="match status" value="1"/>
</dbReference>
<dbReference type="Proteomes" id="UP001642360">
    <property type="component" value="Unassembled WGS sequence"/>
</dbReference>
<dbReference type="InterPro" id="IPR046960">
    <property type="entry name" value="PPR_At4g14850-like_plant"/>
</dbReference>
<dbReference type="Gene3D" id="1.25.40.10">
    <property type="entry name" value="Tetratricopeptide repeat domain"/>
    <property type="match status" value="1"/>
</dbReference>
<evidence type="ECO:0000313" key="6">
    <source>
        <dbReference type="Proteomes" id="UP001642360"/>
    </source>
</evidence>
<dbReference type="PANTHER" id="PTHR47926:SF520">
    <property type="entry name" value="DYW DOMAIN-CONTAINING PROTEIN"/>
    <property type="match status" value="1"/>
</dbReference>
<dbReference type="InterPro" id="IPR046848">
    <property type="entry name" value="E_motif"/>
</dbReference>
<feature type="repeat" description="PPR" evidence="3">
    <location>
        <begin position="76"/>
        <end position="110"/>
    </location>
</feature>
<accession>A0ABC8RHD4</accession>
<dbReference type="PANTHER" id="PTHR47926">
    <property type="entry name" value="PENTATRICOPEPTIDE REPEAT-CONTAINING PROTEIN"/>
    <property type="match status" value="1"/>
</dbReference>
<protein>
    <recommendedName>
        <fullName evidence="4">DYW domain-containing protein</fullName>
    </recommendedName>
</protein>
<keyword evidence="6" id="KW-1185">Reference proteome</keyword>
<dbReference type="AlphaFoldDB" id="A0ABC8RHD4"/>
<reference evidence="5 6" key="1">
    <citation type="submission" date="2024-02" db="EMBL/GenBank/DDBJ databases">
        <authorList>
            <person name="Vignale AGUSTIN F."/>
            <person name="Sosa J E."/>
            <person name="Modenutti C."/>
        </authorList>
    </citation>
    <scope>NUCLEOTIDE SEQUENCE [LARGE SCALE GENOMIC DNA]</scope>
</reference>
<sequence length="246" mass="28137">MGQDYGIEPCIEHYTCMVSLLGRLGHLDKALKLIEEIPFEPSLMVWRALLGACVIHNNIELGRMAAQHVLEMEPQDESTYVLMSNIYATARRWDSVASVRKNMKSKGVKKEPGLSWIETQGTVHYFTVGDASHPDVKLIHGMLEWLNMKSKKAGYVPYCNAILLDVEDDDKRRLLWVHSERLALAFGLIRQPSGSPIRIIKNLRICMDCHAAIKFLSKIVDRELIIRDINRFHHFNDGICSCGDYW</sequence>
<evidence type="ECO:0000256" key="2">
    <source>
        <dbReference type="ARBA" id="ARBA00022737"/>
    </source>
</evidence>
<feature type="domain" description="DYW" evidence="4">
    <location>
        <begin position="154"/>
        <end position="246"/>
    </location>
</feature>
<keyword evidence="2" id="KW-0677">Repeat</keyword>
<dbReference type="InterPro" id="IPR032867">
    <property type="entry name" value="DYW_dom"/>
</dbReference>
<gene>
    <name evidence="5" type="ORF">ILEXP_LOCUS12132</name>
</gene>
<comment type="similarity">
    <text evidence="1">Belongs to the PPR family. PCMP-H subfamily.</text>
</comment>
<comment type="caution">
    <text evidence="5">The sequence shown here is derived from an EMBL/GenBank/DDBJ whole genome shotgun (WGS) entry which is preliminary data.</text>
</comment>
<organism evidence="5 6">
    <name type="scientific">Ilex paraguariensis</name>
    <name type="common">yerba mate</name>
    <dbReference type="NCBI Taxonomy" id="185542"/>
    <lineage>
        <taxon>Eukaryota</taxon>
        <taxon>Viridiplantae</taxon>
        <taxon>Streptophyta</taxon>
        <taxon>Embryophyta</taxon>
        <taxon>Tracheophyta</taxon>
        <taxon>Spermatophyta</taxon>
        <taxon>Magnoliopsida</taxon>
        <taxon>eudicotyledons</taxon>
        <taxon>Gunneridae</taxon>
        <taxon>Pentapetalae</taxon>
        <taxon>asterids</taxon>
        <taxon>campanulids</taxon>
        <taxon>Aquifoliales</taxon>
        <taxon>Aquifoliaceae</taxon>
        <taxon>Ilex</taxon>
    </lineage>
</organism>